<proteinExistence type="predicted"/>
<organism evidence="1 2">
    <name type="scientific">Aquarana catesbeiana</name>
    <name type="common">American bullfrog</name>
    <name type="synonym">Rana catesbeiana</name>
    <dbReference type="NCBI Taxonomy" id="8400"/>
    <lineage>
        <taxon>Eukaryota</taxon>
        <taxon>Metazoa</taxon>
        <taxon>Chordata</taxon>
        <taxon>Craniata</taxon>
        <taxon>Vertebrata</taxon>
        <taxon>Euteleostomi</taxon>
        <taxon>Amphibia</taxon>
        <taxon>Batrachia</taxon>
        <taxon>Anura</taxon>
        <taxon>Neobatrachia</taxon>
        <taxon>Ranoidea</taxon>
        <taxon>Ranidae</taxon>
        <taxon>Aquarana</taxon>
    </lineage>
</organism>
<name>A0A2G9RZW6_AQUCT</name>
<protein>
    <submittedName>
        <fullName evidence="1">Uncharacterized protein</fullName>
    </submittedName>
</protein>
<evidence type="ECO:0000313" key="2">
    <source>
        <dbReference type="Proteomes" id="UP000228934"/>
    </source>
</evidence>
<gene>
    <name evidence="1" type="ORF">AB205_0190230</name>
</gene>
<dbReference type="InterPro" id="IPR036770">
    <property type="entry name" value="Ankyrin_rpt-contain_sf"/>
</dbReference>
<evidence type="ECO:0000313" key="1">
    <source>
        <dbReference type="EMBL" id="PIO32763.1"/>
    </source>
</evidence>
<dbReference type="SUPFAM" id="SSF48403">
    <property type="entry name" value="Ankyrin repeat"/>
    <property type="match status" value="1"/>
</dbReference>
<keyword evidence="2" id="KW-1185">Reference proteome</keyword>
<dbReference type="Proteomes" id="UP000228934">
    <property type="component" value="Unassembled WGS sequence"/>
</dbReference>
<reference evidence="2" key="1">
    <citation type="journal article" date="2017" name="Nat. Commun.">
        <title>The North American bullfrog draft genome provides insight into hormonal regulation of long noncoding RNA.</title>
        <authorList>
            <person name="Hammond S.A."/>
            <person name="Warren R.L."/>
            <person name="Vandervalk B.P."/>
            <person name="Kucuk E."/>
            <person name="Khan H."/>
            <person name="Gibb E.A."/>
            <person name="Pandoh P."/>
            <person name="Kirk H."/>
            <person name="Zhao Y."/>
            <person name="Jones M."/>
            <person name="Mungall A.J."/>
            <person name="Coope R."/>
            <person name="Pleasance S."/>
            <person name="Moore R.A."/>
            <person name="Holt R.A."/>
            <person name="Round J.M."/>
            <person name="Ohora S."/>
            <person name="Walle B.V."/>
            <person name="Veldhoen N."/>
            <person name="Helbing C.C."/>
            <person name="Birol I."/>
        </authorList>
    </citation>
    <scope>NUCLEOTIDE SEQUENCE [LARGE SCALE GENOMIC DNA]</scope>
</reference>
<feature type="non-terminal residue" evidence="1">
    <location>
        <position position="1"/>
    </location>
</feature>
<sequence length="218" mass="24822">SHGQRDTAQILLLRGAKYLPDRNGVTPLDLCVQGGYGETCEVLIQHHPRLFQTLIQLTQNEDIRENMLRQVLELLSQQNESQYHKVLTSLAEVATTNGHKLLSLSSSYEAQMKSLLRIVRIFCHVFRLGPSSPSNGNDMGYNGNKTPRNQVFKVRKVYDAFRKIDVKEMNMTKHAIIYQTPSSQDVSLDISCMSLFSSVHLLPSFFSSWPIRLAFHFP</sequence>
<accession>A0A2G9RZW6</accession>
<dbReference type="EMBL" id="KV928631">
    <property type="protein sequence ID" value="PIO32763.1"/>
    <property type="molecule type" value="Genomic_DNA"/>
</dbReference>
<dbReference type="AlphaFoldDB" id="A0A2G9RZW6"/>
<dbReference type="OrthoDB" id="8068875at2759"/>
<dbReference type="Gene3D" id="1.25.40.20">
    <property type="entry name" value="Ankyrin repeat-containing domain"/>
    <property type="match status" value="1"/>
</dbReference>